<keyword evidence="2" id="KW-1185">Reference proteome</keyword>
<evidence type="ECO:0000313" key="2">
    <source>
        <dbReference type="Proteomes" id="UP001235303"/>
    </source>
</evidence>
<sequence length="134" mass="15352">MSTYKLTIELSETIFHKLTALAHQNQSSPESLTLECILSYLSGTEESTLQQMQSYSQAQLLKIAQQTVSNSHQLRHESLLESNQNGTITPQERLELQDLRLKADRLMLRKAYAWDILGTRGYPMPELEEIELSE</sequence>
<name>A0ABT7AWB1_9CYAN</name>
<dbReference type="EMBL" id="JAQOSP010000091">
    <property type="protein sequence ID" value="MDJ1170556.1"/>
    <property type="molecule type" value="Genomic_DNA"/>
</dbReference>
<organism evidence="1 2">
    <name type="scientific">Roseofilum acuticapitatum BLCC-M154</name>
    <dbReference type="NCBI Taxonomy" id="3022444"/>
    <lineage>
        <taxon>Bacteria</taxon>
        <taxon>Bacillati</taxon>
        <taxon>Cyanobacteriota</taxon>
        <taxon>Cyanophyceae</taxon>
        <taxon>Desertifilales</taxon>
        <taxon>Desertifilaceae</taxon>
        <taxon>Roseofilum</taxon>
        <taxon>Roseofilum acuticapitatum</taxon>
    </lineage>
</organism>
<comment type="caution">
    <text evidence="1">The sequence shown here is derived from an EMBL/GenBank/DDBJ whole genome shotgun (WGS) entry which is preliminary data.</text>
</comment>
<reference evidence="1 2" key="1">
    <citation type="submission" date="2023-01" db="EMBL/GenBank/DDBJ databases">
        <title>Novel diversity within Roseofilum (Cyanobacteria; Desertifilaceae) from marine benthic mats with descriptions of four novel species.</title>
        <authorList>
            <person name="Wang Y."/>
            <person name="Berthold D.E."/>
            <person name="Hu J."/>
            <person name="Lefler F.W."/>
            <person name="Laughinghouse H.D. IV."/>
        </authorList>
    </citation>
    <scope>NUCLEOTIDE SEQUENCE [LARGE SCALE GENOMIC DNA]</scope>
    <source>
        <strain evidence="1 2">BLCC-M154</strain>
    </source>
</reference>
<proteinExistence type="predicted"/>
<protein>
    <submittedName>
        <fullName evidence="1">Uncharacterized protein</fullName>
    </submittedName>
</protein>
<gene>
    <name evidence="1" type="ORF">PMG71_14070</name>
</gene>
<accession>A0ABT7AWB1</accession>
<dbReference type="Proteomes" id="UP001235303">
    <property type="component" value="Unassembled WGS sequence"/>
</dbReference>
<evidence type="ECO:0000313" key="1">
    <source>
        <dbReference type="EMBL" id="MDJ1170556.1"/>
    </source>
</evidence>
<dbReference type="RefSeq" id="WP_283754315.1">
    <property type="nucleotide sequence ID" value="NZ_JAQOSP010000091.1"/>
</dbReference>